<organism evidence="1 2">
    <name type="scientific">Xenorhabdus kozodoii</name>
    <dbReference type="NCBI Taxonomy" id="351676"/>
    <lineage>
        <taxon>Bacteria</taxon>
        <taxon>Pseudomonadati</taxon>
        <taxon>Pseudomonadota</taxon>
        <taxon>Gammaproteobacteria</taxon>
        <taxon>Enterobacterales</taxon>
        <taxon>Morganellaceae</taxon>
        <taxon>Xenorhabdus</taxon>
    </lineage>
</organism>
<comment type="caution">
    <text evidence="1">The sequence shown here is derived from an EMBL/GenBank/DDBJ whole genome shotgun (WGS) entry which is preliminary data.</text>
</comment>
<accession>A0A2D0LGE1</accession>
<proteinExistence type="predicted"/>
<name>A0A2D0LGE1_9GAMM</name>
<reference evidence="1 2" key="1">
    <citation type="journal article" date="2017" name="Nat. Microbiol.">
        <title>Natural product diversity associated with the nematode symbionts Photorhabdus and Xenorhabdus.</title>
        <authorList>
            <person name="Tobias N.J."/>
            <person name="Wolff H."/>
            <person name="Djahanschiri B."/>
            <person name="Grundmann F."/>
            <person name="Kronenwerth M."/>
            <person name="Shi Y.M."/>
            <person name="Simonyi S."/>
            <person name="Grun P."/>
            <person name="Shapiro-Ilan D."/>
            <person name="Pidot S.J."/>
            <person name="Stinear T.P."/>
            <person name="Ebersberger I."/>
            <person name="Bode H.B."/>
        </authorList>
    </citation>
    <scope>NUCLEOTIDE SEQUENCE [LARGE SCALE GENOMIC DNA]</scope>
    <source>
        <strain evidence="1 2">DSM 17907</strain>
    </source>
</reference>
<dbReference type="AlphaFoldDB" id="A0A2D0LGE1"/>
<dbReference type="Proteomes" id="UP000221101">
    <property type="component" value="Unassembled WGS sequence"/>
</dbReference>
<evidence type="ECO:0000313" key="2">
    <source>
        <dbReference type="Proteomes" id="UP000221101"/>
    </source>
</evidence>
<protein>
    <submittedName>
        <fullName evidence="1">Uncharacterized protein</fullName>
    </submittedName>
</protein>
<dbReference type="EMBL" id="NJCX01000003">
    <property type="protein sequence ID" value="PHM74712.1"/>
    <property type="molecule type" value="Genomic_DNA"/>
</dbReference>
<keyword evidence="2" id="KW-1185">Reference proteome</keyword>
<evidence type="ECO:0000313" key="1">
    <source>
        <dbReference type="EMBL" id="PHM74712.1"/>
    </source>
</evidence>
<gene>
    <name evidence="1" type="ORF">Xkoz_00639</name>
</gene>
<sequence>MMNIENLLTPSNEEMQNIFELSKNRYEQEILHYEALAKEKPELAPLFAENVKPDSLTSPTLRQTEFISGHFNINTYYQYGSYPFIQLSSYPAIIGHEPNTGKKTSFNGYIQGGFNTPILNFNNIHLGGVVNYAQSIINAPLNFQLYINPRNLVLRLLRGNIYLGDLFSVYQSHILVTYPIVLSGIGTFNLIQHQ</sequence>